<proteinExistence type="predicted"/>
<evidence type="ECO:0000256" key="2">
    <source>
        <dbReference type="SAM" id="Phobius"/>
    </source>
</evidence>
<dbReference type="EMBL" id="HG739093">
    <property type="protein sequence ID" value="CDP02850.1"/>
    <property type="molecule type" value="Genomic_DNA"/>
</dbReference>
<protein>
    <submittedName>
        <fullName evidence="3">Uncharacterized protein</fullName>
    </submittedName>
</protein>
<dbReference type="Gramene" id="CDP02850">
    <property type="protein sequence ID" value="CDP02850"/>
    <property type="gene ID" value="GSCOC_T00041246001"/>
</dbReference>
<reference evidence="4" key="1">
    <citation type="journal article" date="2014" name="Science">
        <title>The coffee genome provides insight into the convergent evolution of caffeine biosynthesis.</title>
        <authorList>
            <person name="Denoeud F."/>
            <person name="Carretero-Paulet L."/>
            <person name="Dereeper A."/>
            <person name="Droc G."/>
            <person name="Guyot R."/>
            <person name="Pietrella M."/>
            <person name="Zheng C."/>
            <person name="Alberti A."/>
            <person name="Anthony F."/>
            <person name="Aprea G."/>
            <person name="Aury J.M."/>
            <person name="Bento P."/>
            <person name="Bernard M."/>
            <person name="Bocs S."/>
            <person name="Campa C."/>
            <person name="Cenci A."/>
            <person name="Combes M.C."/>
            <person name="Crouzillat D."/>
            <person name="Da Silva C."/>
            <person name="Daddiego L."/>
            <person name="De Bellis F."/>
            <person name="Dussert S."/>
            <person name="Garsmeur O."/>
            <person name="Gayraud T."/>
            <person name="Guignon V."/>
            <person name="Jahn K."/>
            <person name="Jamilloux V."/>
            <person name="Joet T."/>
            <person name="Labadie K."/>
            <person name="Lan T."/>
            <person name="Leclercq J."/>
            <person name="Lepelley M."/>
            <person name="Leroy T."/>
            <person name="Li L.T."/>
            <person name="Librado P."/>
            <person name="Lopez L."/>
            <person name="Munoz A."/>
            <person name="Noel B."/>
            <person name="Pallavicini A."/>
            <person name="Perrotta G."/>
            <person name="Poncet V."/>
            <person name="Pot D."/>
            <person name="Priyono X."/>
            <person name="Rigoreau M."/>
            <person name="Rouard M."/>
            <person name="Rozas J."/>
            <person name="Tranchant-Dubreuil C."/>
            <person name="VanBuren R."/>
            <person name="Zhang Q."/>
            <person name="Andrade A.C."/>
            <person name="Argout X."/>
            <person name="Bertrand B."/>
            <person name="de Kochko A."/>
            <person name="Graziosi G."/>
            <person name="Henry R.J."/>
            <person name="Jayarama X."/>
            <person name="Ming R."/>
            <person name="Nagai C."/>
            <person name="Rounsley S."/>
            <person name="Sankoff D."/>
            <person name="Giuliano G."/>
            <person name="Albert V.A."/>
            <person name="Wincker P."/>
            <person name="Lashermes P."/>
        </authorList>
    </citation>
    <scope>NUCLEOTIDE SEQUENCE [LARGE SCALE GENOMIC DNA]</scope>
    <source>
        <strain evidence="4">cv. DH200-94</strain>
    </source>
</reference>
<keyword evidence="4" id="KW-1185">Reference proteome</keyword>
<feature type="region of interest" description="Disordered" evidence="1">
    <location>
        <begin position="147"/>
        <end position="172"/>
    </location>
</feature>
<organism evidence="3 4">
    <name type="scientific">Coffea canephora</name>
    <name type="common">Robusta coffee</name>
    <dbReference type="NCBI Taxonomy" id="49390"/>
    <lineage>
        <taxon>Eukaryota</taxon>
        <taxon>Viridiplantae</taxon>
        <taxon>Streptophyta</taxon>
        <taxon>Embryophyta</taxon>
        <taxon>Tracheophyta</taxon>
        <taxon>Spermatophyta</taxon>
        <taxon>Magnoliopsida</taxon>
        <taxon>eudicotyledons</taxon>
        <taxon>Gunneridae</taxon>
        <taxon>Pentapetalae</taxon>
        <taxon>asterids</taxon>
        <taxon>lamiids</taxon>
        <taxon>Gentianales</taxon>
        <taxon>Rubiaceae</taxon>
        <taxon>Ixoroideae</taxon>
        <taxon>Gardenieae complex</taxon>
        <taxon>Bertiereae - Coffeeae clade</taxon>
        <taxon>Coffeeae</taxon>
        <taxon>Coffea</taxon>
    </lineage>
</organism>
<accession>A0A068U2S5</accession>
<name>A0A068U2S5_COFCA</name>
<dbReference type="Proteomes" id="UP000295252">
    <property type="component" value="Chromosome VIII"/>
</dbReference>
<feature type="compositionally biased region" description="Polar residues" evidence="1">
    <location>
        <begin position="162"/>
        <end position="172"/>
    </location>
</feature>
<keyword evidence="2" id="KW-1133">Transmembrane helix</keyword>
<sequence length="172" mass="19420">MSSATSQSSLLPSTLNIKLYAVKFFFNFPFSLIHSKKLKALLSLLLCSSCFKIPLQRFKLKSHSKLLISKSNASLLSDKRRSIISFLSVFIAFSPLFALLTPFHKFDLKFESFFTLFTPINLFQTLNPPFLKFPSKFPLLESTLSESTSSFDSKTESTTKFESQVSKSSVSN</sequence>
<keyword evidence="2" id="KW-0472">Membrane</keyword>
<keyword evidence="2" id="KW-0812">Transmembrane</keyword>
<gene>
    <name evidence="3" type="ORF">GSCOC_T00041246001</name>
</gene>
<evidence type="ECO:0000313" key="3">
    <source>
        <dbReference type="EMBL" id="CDP02850.1"/>
    </source>
</evidence>
<evidence type="ECO:0000256" key="1">
    <source>
        <dbReference type="SAM" id="MobiDB-lite"/>
    </source>
</evidence>
<dbReference type="InParanoid" id="A0A068U2S5"/>
<dbReference type="AlphaFoldDB" id="A0A068U2S5"/>
<evidence type="ECO:0000313" key="4">
    <source>
        <dbReference type="Proteomes" id="UP000295252"/>
    </source>
</evidence>
<feature type="transmembrane region" description="Helical" evidence="2">
    <location>
        <begin position="83"/>
        <end position="103"/>
    </location>
</feature>